<feature type="region of interest" description="Disordered" evidence="1">
    <location>
        <begin position="106"/>
        <end position="129"/>
    </location>
</feature>
<dbReference type="EMBL" id="KE525354">
    <property type="protein sequence ID" value="KFB51822.1"/>
    <property type="molecule type" value="Genomic_DNA"/>
</dbReference>
<gene>
    <name evidence="2" type="ORF">ZHAS_00019977</name>
</gene>
<feature type="compositionally biased region" description="Basic and acidic residues" evidence="1">
    <location>
        <begin position="737"/>
        <end position="765"/>
    </location>
</feature>
<organism evidence="2">
    <name type="scientific">Anopheles sinensis</name>
    <name type="common">Mosquito</name>
    <dbReference type="NCBI Taxonomy" id="74873"/>
    <lineage>
        <taxon>Eukaryota</taxon>
        <taxon>Metazoa</taxon>
        <taxon>Ecdysozoa</taxon>
        <taxon>Arthropoda</taxon>
        <taxon>Hexapoda</taxon>
        <taxon>Insecta</taxon>
        <taxon>Pterygota</taxon>
        <taxon>Neoptera</taxon>
        <taxon>Endopterygota</taxon>
        <taxon>Diptera</taxon>
        <taxon>Nematocera</taxon>
        <taxon>Culicoidea</taxon>
        <taxon>Culicidae</taxon>
        <taxon>Anophelinae</taxon>
        <taxon>Anopheles</taxon>
    </lineage>
</organism>
<sequence>MSTPSSPLVEHKPVNLRANVSTSNLEGLQVVPKTVGEECRSETALKDDEELFTKLSRPESRTIVGSYTQKTIPFRSASFSQVDYSSGKYIRSALGALKSSLMKGKEQASVDSNTIPRQSQGGNKVETARSCSPTELCGGATVAPVDDTDVAKLTIKKTELSINLAPLDDYGRFFDERMEGKDLASNRNSDIETIVEDPVAEHIENVENAGQLQASISVLEASEMVLESPVEEGIPITPCALAKDDECLQQATTCLIPVPVYDCVVSEWSTARPSEQWIDASMTEYGRYSDALDSIKEVNEGAIGDITTALPVEPMLELEDSVRSFHPEQIVVEQPPQVIEPQVSVEMSEDGGDGDDLDVMLRTPPVSIICTEPESNEFTTIVDGSATHKVSVVLGDGQDVEVVEVRKRHSNNEDTGDPQSSRLSNDVDEKRRLESRKSRRKGIYIQWPAIDGNNELESDNNDGGGASTAGVDGEGSVSWNPDNLGQAIEKDSSLDLSGESFTDLSGKEPVDREHTVHSPDRYLDPTTPDSDPGKPVWPKSTRRQSLTYQSSDEKDDLLPVPALPVRSLKTLFLRSDSVSDNESDRASSRDRTSASPAPGGADADLKRYSKRPLRGPYGQMLEAEMKKPTTKVQYNEILEELTRNEGHAVGAVMARHRGAGSQSMDETNDRHSGKACKPRKTSANLPVPTHVRTSSSPSKLSDSSVSPSKRYLGNIEQRSTDSEKSDRSGTAGAVGKLENKKLSLDSHLPDRSVKRGGSDGHEKSSKRSVSSASDKLQKRSLDEVRLSQNSRTPSERSFTLNTPETPKRRAVGFSGVAGGAAEGLEREAHHRTADDGRRQWRGEREQCTSVRRSELFGK</sequence>
<dbReference type="STRING" id="74873.A0A084WNM8"/>
<feature type="compositionally biased region" description="Basic and acidic residues" evidence="1">
    <location>
        <begin position="775"/>
        <end position="785"/>
    </location>
</feature>
<reference evidence="3" key="2">
    <citation type="submission" date="2020-05" db="UniProtKB">
        <authorList>
            <consortium name="EnsemblMetazoa"/>
        </authorList>
    </citation>
    <scope>IDENTIFICATION</scope>
</reference>
<evidence type="ECO:0000313" key="4">
    <source>
        <dbReference type="Proteomes" id="UP000030765"/>
    </source>
</evidence>
<feature type="compositionally biased region" description="Basic and acidic residues" evidence="1">
    <location>
        <begin position="718"/>
        <end position="727"/>
    </location>
</feature>
<reference evidence="2 4" key="1">
    <citation type="journal article" date="2014" name="BMC Genomics">
        <title>Genome sequence of Anopheles sinensis provides insight into genetics basis of mosquito competence for malaria parasites.</title>
        <authorList>
            <person name="Zhou D."/>
            <person name="Zhang D."/>
            <person name="Ding G."/>
            <person name="Shi L."/>
            <person name="Hou Q."/>
            <person name="Ye Y."/>
            <person name="Xu Y."/>
            <person name="Zhou H."/>
            <person name="Xiong C."/>
            <person name="Li S."/>
            <person name="Yu J."/>
            <person name="Hong S."/>
            <person name="Yu X."/>
            <person name="Zou P."/>
            <person name="Chen C."/>
            <person name="Chang X."/>
            <person name="Wang W."/>
            <person name="Lv Y."/>
            <person name="Sun Y."/>
            <person name="Ma L."/>
            <person name="Shen B."/>
            <person name="Zhu C."/>
        </authorList>
    </citation>
    <scope>NUCLEOTIDE SEQUENCE [LARGE SCALE GENOMIC DNA]</scope>
</reference>
<keyword evidence="4" id="KW-1185">Reference proteome</keyword>
<dbReference type="Proteomes" id="UP000030765">
    <property type="component" value="Unassembled WGS sequence"/>
</dbReference>
<evidence type="ECO:0000313" key="3">
    <source>
        <dbReference type="EnsemblMetazoa" id="ASIC019977-PA"/>
    </source>
</evidence>
<accession>A0A084WNM8</accession>
<dbReference type="AlphaFoldDB" id="A0A084WNM8"/>
<dbReference type="OrthoDB" id="4066896at2759"/>
<feature type="compositionally biased region" description="Polar residues" evidence="1">
    <location>
        <begin position="786"/>
        <end position="804"/>
    </location>
</feature>
<protein>
    <submittedName>
        <fullName evidence="2">AGAP013193-PA-like protein</fullName>
    </submittedName>
</protein>
<dbReference type="OMA" id="NECERMA"/>
<evidence type="ECO:0000256" key="1">
    <source>
        <dbReference type="SAM" id="MobiDB-lite"/>
    </source>
</evidence>
<feature type="compositionally biased region" description="Basic and acidic residues" evidence="1">
    <location>
        <begin position="823"/>
        <end position="858"/>
    </location>
</feature>
<proteinExistence type="predicted"/>
<name>A0A084WNM8_ANOSI</name>
<evidence type="ECO:0000313" key="2">
    <source>
        <dbReference type="EMBL" id="KFB51822.1"/>
    </source>
</evidence>
<feature type="region of interest" description="Disordered" evidence="1">
    <location>
        <begin position="407"/>
        <end position="438"/>
    </location>
</feature>
<dbReference type="VEuPathDB" id="VectorBase:ASIC019977"/>
<feature type="compositionally biased region" description="Polar residues" evidence="1">
    <location>
        <begin position="109"/>
        <end position="122"/>
    </location>
</feature>
<feature type="region of interest" description="Disordered" evidence="1">
    <location>
        <begin position="655"/>
        <end position="858"/>
    </location>
</feature>
<feature type="compositionally biased region" description="Basic and acidic residues" evidence="1">
    <location>
        <begin position="425"/>
        <end position="436"/>
    </location>
</feature>
<dbReference type="EnsemblMetazoa" id="ASIC019977-RA">
    <property type="protein sequence ID" value="ASIC019977-PA"/>
    <property type="gene ID" value="ASIC019977"/>
</dbReference>
<feature type="compositionally biased region" description="Basic and acidic residues" evidence="1">
    <location>
        <begin position="582"/>
        <end position="592"/>
    </location>
</feature>
<dbReference type="EMBL" id="ATLV01024640">
    <property type="status" value="NOT_ANNOTATED_CDS"/>
    <property type="molecule type" value="Genomic_DNA"/>
</dbReference>
<feature type="compositionally biased region" description="Basic and acidic residues" evidence="1">
    <location>
        <begin position="505"/>
        <end position="523"/>
    </location>
</feature>
<feature type="compositionally biased region" description="Low complexity" evidence="1">
    <location>
        <begin position="694"/>
        <end position="709"/>
    </location>
</feature>
<feature type="region of interest" description="Disordered" evidence="1">
    <location>
        <begin position="452"/>
        <end position="624"/>
    </location>
</feature>